<organism evidence="1 2">
    <name type="scientific">Deinococcus radiopugnans ATCC 19172</name>
    <dbReference type="NCBI Taxonomy" id="585398"/>
    <lineage>
        <taxon>Bacteria</taxon>
        <taxon>Thermotogati</taxon>
        <taxon>Deinococcota</taxon>
        <taxon>Deinococci</taxon>
        <taxon>Deinococcales</taxon>
        <taxon>Deinococcaceae</taxon>
        <taxon>Deinococcus</taxon>
    </lineage>
</organism>
<keyword evidence="2" id="KW-1185">Reference proteome</keyword>
<accession>A0ABR6NXG2</accession>
<dbReference type="EMBL" id="JACHEW010000040">
    <property type="protein sequence ID" value="MBB6018733.1"/>
    <property type="molecule type" value="Genomic_DNA"/>
</dbReference>
<evidence type="ECO:0000313" key="1">
    <source>
        <dbReference type="EMBL" id="MBB6018733.1"/>
    </source>
</evidence>
<reference evidence="1 2" key="1">
    <citation type="submission" date="2020-08" db="EMBL/GenBank/DDBJ databases">
        <title>Genomic Encyclopedia of Type Strains, Phase IV (KMG-IV): sequencing the most valuable type-strain genomes for metagenomic binning, comparative biology and taxonomic classification.</title>
        <authorList>
            <person name="Goeker M."/>
        </authorList>
    </citation>
    <scope>NUCLEOTIDE SEQUENCE [LARGE SCALE GENOMIC DNA]</scope>
    <source>
        <strain evidence="1 2">DSM 12027</strain>
    </source>
</reference>
<sequence>MIKGLEAMEQLVHMVPSSTADRRGTLFESVIP</sequence>
<evidence type="ECO:0000313" key="2">
    <source>
        <dbReference type="Proteomes" id="UP000629870"/>
    </source>
</evidence>
<gene>
    <name evidence="1" type="ORF">HNQ04_004014</name>
</gene>
<comment type="caution">
    <text evidence="1">The sequence shown here is derived from an EMBL/GenBank/DDBJ whole genome shotgun (WGS) entry which is preliminary data.</text>
</comment>
<name>A0ABR6NXG2_9DEIO</name>
<dbReference type="Proteomes" id="UP000629870">
    <property type="component" value="Unassembled WGS sequence"/>
</dbReference>
<proteinExistence type="predicted"/>
<protein>
    <submittedName>
        <fullName evidence="1">Uncharacterized protein</fullName>
    </submittedName>
</protein>